<evidence type="ECO:0000313" key="2">
    <source>
        <dbReference type="Proteomes" id="UP000005845"/>
    </source>
</evidence>
<organism evidence="1 2">
    <name type="scientific">Gordonia sputi NBRC 100414</name>
    <dbReference type="NCBI Taxonomy" id="1089453"/>
    <lineage>
        <taxon>Bacteria</taxon>
        <taxon>Bacillati</taxon>
        <taxon>Actinomycetota</taxon>
        <taxon>Actinomycetes</taxon>
        <taxon>Mycobacteriales</taxon>
        <taxon>Gordoniaceae</taxon>
        <taxon>Gordonia</taxon>
    </lineage>
</organism>
<dbReference type="InterPro" id="IPR009100">
    <property type="entry name" value="AcylCoA_DH/oxidase_NM_dom_sf"/>
</dbReference>
<dbReference type="Gene3D" id="2.40.110.10">
    <property type="entry name" value="Butyryl-CoA Dehydrogenase, subunit A, domain 2"/>
    <property type="match status" value="1"/>
</dbReference>
<evidence type="ECO:0000313" key="1">
    <source>
        <dbReference type="EMBL" id="GAB37893.1"/>
    </source>
</evidence>
<comment type="caution">
    <text evidence="1">The sequence shown here is derived from an EMBL/GenBank/DDBJ whole genome shotgun (WGS) entry which is preliminary data.</text>
</comment>
<dbReference type="eggNOG" id="COG1960">
    <property type="taxonomic scope" value="Bacteria"/>
</dbReference>
<dbReference type="SUPFAM" id="SSF56645">
    <property type="entry name" value="Acyl-CoA dehydrogenase NM domain-like"/>
    <property type="match status" value="1"/>
</dbReference>
<dbReference type="AlphaFoldDB" id="H5TWN5"/>
<proteinExistence type="predicted"/>
<dbReference type="GO" id="GO:0016627">
    <property type="term" value="F:oxidoreductase activity, acting on the CH-CH group of donors"/>
    <property type="evidence" value="ECO:0007669"/>
    <property type="project" value="InterPro"/>
</dbReference>
<protein>
    <recommendedName>
        <fullName evidence="3">Acyl-CoA dehydrogenase</fullName>
    </recommendedName>
</protein>
<reference evidence="1 2" key="1">
    <citation type="submission" date="2012-02" db="EMBL/GenBank/DDBJ databases">
        <title>Whole genome shotgun sequence of Gordonia sputi NBRC 100414.</title>
        <authorList>
            <person name="Yoshida I."/>
            <person name="Hosoyama A."/>
            <person name="Tsuchikane K."/>
            <person name="Katsumata H."/>
            <person name="Yamazaki S."/>
            <person name="Fujita N."/>
        </authorList>
    </citation>
    <scope>NUCLEOTIDE SEQUENCE [LARGE SCALE GENOMIC DNA]</scope>
    <source>
        <strain evidence="1 2">NBRC 100414</strain>
    </source>
</reference>
<name>H5TWN5_9ACTN</name>
<accession>H5TWN5</accession>
<sequence length="323" mass="34221">MIDDASSRARDLLDDGLAVPLPGAGETRTRWGTLRELCHVDIAVGRLVEAHFDADAILHELTGRGTEPGEFWGVWAAEPPVPRVTAELRRGGTWLLTGAKPWCSGVLSCDHALITADVLNGGGERRMFAVELGAEGVRREPADWTNSGMNRTETGTVVLDGVVGRPVGEPGAYLDRAGFWHGGIGVAACWVGGTQKVADVLYAKASSAHSGLSDILLMHLGAVEAEIATAIALLDAAARELDACPSDIEAARRRAFSVRWSVEQRASAVIDRVGRALGPGPLVHDAEHAQAVADLQVYVRQSHADSDLVSLGALVVERARAAR</sequence>
<dbReference type="EMBL" id="BAFC01000022">
    <property type="protein sequence ID" value="GAB37893.1"/>
    <property type="molecule type" value="Genomic_DNA"/>
</dbReference>
<dbReference type="Proteomes" id="UP000005845">
    <property type="component" value="Unassembled WGS sequence"/>
</dbReference>
<dbReference type="RefSeq" id="WP_005203039.1">
    <property type="nucleotide sequence ID" value="NZ_BAFC01000022.1"/>
</dbReference>
<dbReference type="InterPro" id="IPR046373">
    <property type="entry name" value="Acyl-CoA_Oxase/DH_mid-dom_sf"/>
</dbReference>
<keyword evidence="2" id="KW-1185">Reference proteome</keyword>
<evidence type="ECO:0008006" key="3">
    <source>
        <dbReference type="Google" id="ProtNLM"/>
    </source>
</evidence>
<gene>
    <name evidence="1" type="ORF">GOSPT_022_02400</name>
</gene>